<accession>A0A8S5QTE9</accession>
<proteinExistence type="predicted"/>
<name>A0A8S5QTE9_9CAUD</name>
<evidence type="ECO:0000313" key="1">
    <source>
        <dbReference type="EMBL" id="DAE21932.1"/>
    </source>
</evidence>
<organism evidence="1">
    <name type="scientific">Siphoviridae sp. ctOWj17</name>
    <dbReference type="NCBI Taxonomy" id="2826312"/>
    <lineage>
        <taxon>Viruses</taxon>
        <taxon>Duplodnaviria</taxon>
        <taxon>Heunggongvirae</taxon>
        <taxon>Uroviricota</taxon>
        <taxon>Caudoviricetes</taxon>
    </lineage>
</organism>
<sequence>MNEIMTISPDGVQALMTEVANTTDIYDSSLGNVKSRPVPGYDNEYYIPNGENNDLPKQLKELIDGDEVTAQCLHFNVTAAYGAGVQWTTPPSEEQRAWMTRQSVETYLLEQATDLMLYYYTVSVIILSQDGKKINKLVHKESPYVRLGQADERGKIRYVYYADWYGGRLSRKTIERIDLLDQRDPLGDLRVRLGLEPDPRTGLKGKPTAVRKFAIVSRFPTAGCQYYPVPYWSSILRGGSYDEKRLISVGKRAKLRNHTSVKYHVEIERDYWDKICREEFITDPDKIQARIKKEKENIRKFLSGLENSDKVWISSFYVSPDGREVKDVRINLIEGKKEGGDWNEDVQAAANTICFAFGVHPNLVGAVPGKSQNNNSGSDKRELYTMKQALLIPTKDLLLRPLKMCCAFNGWKSVPQLPMVQLTTLDLHKDAIIEGSGS</sequence>
<reference evidence="1" key="1">
    <citation type="journal article" date="2021" name="Proc. Natl. Acad. Sci. U.S.A.">
        <title>A Catalog of Tens of Thousands of Viruses from Human Metagenomes Reveals Hidden Associations with Chronic Diseases.</title>
        <authorList>
            <person name="Tisza M.J."/>
            <person name="Buck C.B."/>
        </authorList>
    </citation>
    <scope>NUCLEOTIDE SEQUENCE</scope>
    <source>
        <strain evidence="1">CtOWj17</strain>
    </source>
</reference>
<dbReference type="EMBL" id="BK015721">
    <property type="protein sequence ID" value="DAE21932.1"/>
    <property type="molecule type" value="Genomic_DNA"/>
</dbReference>
<protein>
    <submittedName>
        <fullName evidence="1">Portal protein from bacteriophage G20C portal protein, transport protein</fullName>
    </submittedName>
</protein>